<name>A0ACB8A1F2_9AGAM</name>
<dbReference type="Proteomes" id="UP000790377">
    <property type="component" value="Unassembled WGS sequence"/>
</dbReference>
<reference evidence="1" key="1">
    <citation type="journal article" date="2021" name="New Phytol.">
        <title>Evolutionary innovations through gain and loss of genes in the ectomycorrhizal Boletales.</title>
        <authorList>
            <person name="Wu G."/>
            <person name="Miyauchi S."/>
            <person name="Morin E."/>
            <person name="Kuo A."/>
            <person name="Drula E."/>
            <person name="Varga T."/>
            <person name="Kohler A."/>
            <person name="Feng B."/>
            <person name="Cao Y."/>
            <person name="Lipzen A."/>
            <person name="Daum C."/>
            <person name="Hundley H."/>
            <person name="Pangilinan J."/>
            <person name="Johnson J."/>
            <person name="Barry K."/>
            <person name="LaButti K."/>
            <person name="Ng V."/>
            <person name="Ahrendt S."/>
            <person name="Min B."/>
            <person name="Choi I.G."/>
            <person name="Park H."/>
            <person name="Plett J.M."/>
            <person name="Magnuson J."/>
            <person name="Spatafora J.W."/>
            <person name="Nagy L.G."/>
            <person name="Henrissat B."/>
            <person name="Grigoriev I.V."/>
            <person name="Yang Z.L."/>
            <person name="Xu J."/>
            <person name="Martin F.M."/>
        </authorList>
    </citation>
    <scope>NUCLEOTIDE SEQUENCE</scope>
    <source>
        <strain evidence="1">ATCC 28755</strain>
    </source>
</reference>
<sequence length="60" mass="6787">MMPPLPLTIILLLTFLDSGALTFVSIFSPTYISPLISNTTLYIPPTAHFWTWLLFVSILF</sequence>
<organism evidence="1 2">
    <name type="scientific">Hygrophoropsis aurantiaca</name>
    <dbReference type="NCBI Taxonomy" id="72124"/>
    <lineage>
        <taxon>Eukaryota</taxon>
        <taxon>Fungi</taxon>
        <taxon>Dikarya</taxon>
        <taxon>Basidiomycota</taxon>
        <taxon>Agaricomycotina</taxon>
        <taxon>Agaricomycetes</taxon>
        <taxon>Agaricomycetidae</taxon>
        <taxon>Boletales</taxon>
        <taxon>Coniophorineae</taxon>
        <taxon>Hygrophoropsidaceae</taxon>
        <taxon>Hygrophoropsis</taxon>
    </lineage>
</organism>
<protein>
    <submittedName>
        <fullName evidence="1">Uncharacterized protein</fullName>
    </submittedName>
</protein>
<gene>
    <name evidence="1" type="ORF">BJ138DRAFT_1161600</name>
</gene>
<evidence type="ECO:0000313" key="2">
    <source>
        <dbReference type="Proteomes" id="UP000790377"/>
    </source>
</evidence>
<comment type="caution">
    <text evidence="1">The sequence shown here is derived from an EMBL/GenBank/DDBJ whole genome shotgun (WGS) entry which is preliminary data.</text>
</comment>
<evidence type="ECO:0000313" key="1">
    <source>
        <dbReference type="EMBL" id="KAH7906843.1"/>
    </source>
</evidence>
<proteinExistence type="predicted"/>
<dbReference type="EMBL" id="MU267968">
    <property type="protein sequence ID" value="KAH7906843.1"/>
    <property type="molecule type" value="Genomic_DNA"/>
</dbReference>
<keyword evidence="2" id="KW-1185">Reference proteome</keyword>
<accession>A0ACB8A1F2</accession>